<dbReference type="GO" id="GO:0016973">
    <property type="term" value="P:poly(A)+ mRNA export from nucleus"/>
    <property type="evidence" value="ECO:0007669"/>
    <property type="project" value="InterPro"/>
</dbReference>
<protein>
    <recommendedName>
        <fullName evidence="2">THO1-MOS11 C-terminal domain-containing protein</fullName>
    </recommendedName>
</protein>
<feature type="compositionally biased region" description="Basic and acidic residues" evidence="1">
    <location>
        <begin position="79"/>
        <end position="88"/>
    </location>
</feature>
<evidence type="ECO:0000256" key="1">
    <source>
        <dbReference type="SAM" id="MobiDB-lite"/>
    </source>
</evidence>
<feature type="compositionally biased region" description="Basic and acidic residues" evidence="1">
    <location>
        <begin position="161"/>
        <end position="186"/>
    </location>
</feature>
<feature type="compositionally biased region" description="Basic and acidic residues" evidence="1">
    <location>
        <begin position="97"/>
        <end position="107"/>
    </location>
</feature>
<name>A0A3S3R7A9_9MAGN</name>
<dbReference type="OrthoDB" id="5837849at2759"/>
<feature type="compositionally biased region" description="Basic and acidic residues" evidence="1">
    <location>
        <begin position="124"/>
        <end position="134"/>
    </location>
</feature>
<comment type="caution">
    <text evidence="3">The sequence shown here is derived from an EMBL/GenBank/DDBJ whole genome shotgun (WGS) entry which is preliminary data.</text>
</comment>
<feature type="compositionally biased region" description="Polar residues" evidence="1">
    <location>
        <begin position="194"/>
        <end position="229"/>
    </location>
</feature>
<keyword evidence="4" id="KW-1185">Reference proteome</keyword>
<reference evidence="3 4" key="1">
    <citation type="journal article" date="2019" name="Nat. Plants">
        <title>Stout camphor tree genome fills gaps in understanding of flowering plant genome evolution.</title>
        <authorList>
            <person name="Chaw S.M."/>
            <person name="Liu Y.C."/>
            <person name="Wu Y.W."/>
            <person name="Wang H.Y."/>
            <person name="Lin C.I."/>
            <person name="Wu C.S."/>
            <person name="Ke H.M."/>
            <person name="Chang L.Y."/>
            <person name="Hsu C.Y."/>
            <person name="Yang H.T."/>
            <person name="Sudianto E."/>
            <person name="Hsu M.H."/>
            <person name="Wu K.P."/>
            <person name="Wang L.N."/>
            <person name="Leebens-Mack J.H."/>
            <person name="Tsai I.J."/>
        </authorList>
    </citation>
    <scope>NUCLEOTIDE SEQUENCE [LARGE SCALE GENOMIC DNA]</scope>
    <source>
        <strain evidence="4">cv. Chaw 1501</strain>
        <tissue evidence="3">Young leaves</tissue>
    </source>
</reference>
<feature type="compositionally biased region" description="Acidic residues" evidence="1">
    <location>
        <begin position="50"/>
        <end position="60"/>
    </location>
</feature>
<proteinExistence type="predicted"/>
<dbReference type="PANTHER" id="PTHR47701">
    <property type="entry name" value="PROTEIN MODIFIER OF SNC1 11"/>
    <property type="match status" value="1"/>
</dbReference>
<dbReference type="EMBL" id="QPKB01000011">
    <property type="protein sequence ID" value="RWR95522.1"/>
    <property type="molecule type" value="Genomic_DNA"/>
</dbReference>
<feature type="compositionally biased region" description="Polar residues" evidence="1">
    <location>
        <begin position="24"/>
        <end position="46"/>
    </location>
</feature>
<evidence type="ECO:0000313" key="3">
    <source>
        <dbReference type="EMBL" id="RWR95522.1"/>
    </source>
</evidence>
<dbReference type="GO" id="GO:0005634">
    <property type="term" value="C:nucleus"/>
    <property type="evidence" value="ECO:0007669"/>
    <property type="project" value="TreeGrafter"/>
</dbReference>
<evidence type="ECO:0000259" key="2">
    <source>
        <dbReference type="Pfam" id="PF18592"/>
    </source>
</evidence>
<feature type="domain" description="THO1-MOS11 C-terminal" evidence="2">
    <location>
        <begin position="76"/>
        <end position="109"/>
    </location>
</feature>
<organism evidence="3 4">
    <name type="scientific">Cinnamomum micranthum f. kanehirae</name>
    <dbReference type="NCBI Taxonomy" id="337451"/>
    <lineage>
        <taxon>Eukaryota</taxon>
        <taxon>Viridiplantae</taxon>
        <taxon>Streptophyta</taxon>
        <taxon>Embryophyta</taxon>
        <taxon>Tracheophyta</taxon>
        <taxon>Spermatophyta</taxon>
        <taxon>Magnoliopsida</taxon>
        <taxon>Magnoliidae</taxon>
        <taxon>Laurales</taxon>
        <taxon>Lauraceae</taxon>
        <taxon>Cinnamomum</taxon>
    </lineage>
</organism>
<dbReference type="AlphaFoldDB" id="A0A3S3R7A9"/>
<feature type="compositionally biased region" description="Polar residues" evidence="1">
    <location>
        <begin position="110"/>
        <end position="123"/>
    </location>
</feature>
<feature type="region of interest" description="Disordered" evidence="1">
    <location>
        <begin position="1"/>
        <end position="229"/>
    </location>
</feature>
<accession>A0A3S3R7A9</accession>
<dbReference type="Pfam" id="PF18592">
    <property type="entry name" value="Tho1_MOS11_C"/>
    <property type="match status" value="1"/>
</dbReference>
<dbReference type="PANTHER" id="PTHR47701:SF2">
    <property type="entry name" value="PROTEIN MODIFIER OF SNC1 11"/>
    <property type="match status" value="1"/>
</dbReference>
<dbReference type="InterPro" id="IPR040746">
    <property type="entry name" value="THO1_MOS11_C"/>
</dbReference>
<sequence length="229" mass="25411">MAMEMQKPKESSLPQDLLPAKPQLQKSENPNSHPLNPNTETPQPKQATKEEEEEEEEEEGPKEPMPPAPDTASDPVSDLQKKFLRAERFGMPVQLSEEEKRSSRAERFGTASTIHKSMGTGKSEQQKRKDRAERFGLAMSSTVDEEAKKKARLARFASNTKSDKKSDTKSDTKSNTKSDTMEEDKRKARAIRFSPTSPDTQSQSNGQSSELVVPKSQKTTTVDQTGGGT</sequence>
<dbReference type="STRING" id="337451.A0A3S3R7A9"/>
<feature type="compositionally biased region" description="Basic and acidic residues" evidence="1">
    <location>
        <begin position="1"/>
        <end position="10"/>
    </location>
</feature>
<evidence type="ECO:0000313" key="4">
    <source>
        <dbReference type="Proteomes" id="UP000283530"/>
    </source>
</evidence>
<dbReference type="InterPro" id="IPR044209">
    <property type="entry name" value="MOS11"/>
</dbReference>
<dbReference type="Proteomes" id="UP000283530">
    <property type="component" value="Unassembled WGS sequence"/>
</dbReference>
<gene>
    <name evidence="3" type="ORF">CKAN_02487100</name>
</gene>